<feature type="region of interest" description="Disordered" evidence="1">
    <location>
        <begin position="120"/>
        <end position="154"/>
    </location>
</feature>
<feature type="compositionally biased region" description="Basic and acidic residues" evidence="1">
    <location>
        <begin position="140"/>
        <end position="154"/>
    </location>
</feature>
<accession>A0A4C1XPR8</accession>
<gene>
    <name evidence="2" type="ORF">EVAR_29814_1</name>
</gene>
<name>A0A4C1XPR8_EUMVA</name>
<reference evidence="2 3" key="1">
    <citation type="journal article" date="2019" name="Commun. Biol.">
        <title>The bagworm genome reveals a unique fibroin gene that provides high tensile strength.</title>
        <authorList>
            <person name="Kono N."/>
            <person name="Nakamura H."/>
            <person name="Ohtoshi R."/>
            <person name="Tomita M."/>
            <person name="Numata K."/>
            <person name="Arakawa K."/>
        </authorList>
    </citation>
    <scope>NUCLEOTIDE SEQUENCE [LARGE SCALE GENOMIC DNA]</scope>
</reference>
<dbReference type="Proteomes" id="UP000299102">
    <property type="component" value="Unassembled WGS sequence"/>
</dbReference>
<organism evidence="2 3">
    <name type="scientific">Eumeta variegata</name>
    <name type="common">Bagworm moth</name>
    <name type="synonym">Eumeta japonica</name>
    <dbReference type="NCBI Taxonomy" id="151549"/>
    <lineage>
        <taxon>Eukaryota</taxon>
        <taxon>Metazoa</taxon>
        <taxon>Ecdysozoa</taxon>
        <taxon>Arthropoda</taxon>
        <taxon>Hexapoda</taxon>
        <taxon>Insecta</taxon>
        <taxon>Pterygota</taxon>
        <taxon>Neoptera</taxon>
        <taxon>Endopterygota</taxon>
        <taxon>Lepidoptera</taxon>
        <taxon>Glossata</taxon>
        <taxon>Ditrysia</taxon>
        <taxon>Tineoidea</taxon>
        <taxon>Psychidae</taxon>
        <taxon>Oiketicinae</taxon>
        <taxon>Eumeta</taxon>
    </lineage>
</organism>
<evidence type="ECO:0000313" key="3">
    <source>
        <dbReference type="Proteomes" id="UP000299102"/>
    </source>
</evidence>
<dbReference type="EMBL" id="BGZK01000920">
    <property type="protein sequence ID" value="GBP65150.1"/>
    <property type="molecule type" value="Genomic_DNA"/>
</dbReference>
<keyword evidence="3" id="KW-1185">Reference proteome</keyword>
<protein>
    <submittedName>
        <fullName evidence="2">Uncharacterized protein</fullName>
    </submittedName>
</protein>
<proteinExistence type="predicted"/>
<evidence type="ECO:0000313" key="2">
    <source>
        <dbReference type="EMBL" id="GBP65150.1"/>
    </source>
</evidence>
<dbReference type="AlphaFoldDB" id="A0A4C1XPR8"/>
<sequence length="269" mass="29741">MPPTVLFGCGALSLPRSAPSIAFDIYGTRDAVDGPSRRPLPNVSVRGHAEARARADKQRRDGAVVMEMRCPRYISRRRQLRESVRTTPFVVVHFVLPFSCCVSAGVLAVAGLPARVLRDGSELKSARPAPAANDRRHRHDHDQATTRRNEEVACSPRHDARDVDLILGHSIEGSSVSLLVGIEAVTFRFEVNALSIAEPTPPRPVPDAYTRTLFTIQIYIGNALRHLSDVRSERTINSEVINRRKLYIARGWTRRAAAVTSVVACRNPL</sequence>
<comment type="caution">
    <text evidence="2">The sequence shown here is derived from an EMBL/GenBank/DDBJ whole genome shotgun (WGS) entry which is preliminary data.</text>
</comment>
<evidence type="ECO:0000256" key="1">
    <source>
        <dbReference type="SAM" id="MobiDB-lite"/>
    </source>
</evidence>